<proteinExistence type="predicted"/>
<sequence>MKRTPNLIYFLILMIVHSASSATALQSMTKEQVRKAFIKKTLISIPTDNLNGKTINNTFTMYMDGNGTIYGKMSLKPHNEPQTDKGIYSLENNGTVAITWDHWDRKEKLYAQFFETKNAYLAIGVDRVFHTVFMKENILNGNKINFSAQ</sequence>
<feature type="signal peptide" evidence="1">
    <location>
        <begin position="1"/>
        <end position="24"/>
    </location>
</feature>
<keyword evidence="3" id="KW-1185">Reference proteome</keyword>
<feature type="chain" id="PRO_5040767483" description="MoaF C-terminal domain-containing protein" evidence="1">
    <location>
        <begin position="25"/>
        <end position="149"/>
    </location>
</feature>
<gene>
    <name evidence="2" type="ORF">LOX96_12095</name>
</gene>
<dbReference type="AlphaFoldDB" id="A0A9X2D388"/>
<evidence type="ECO:0000313" key="3">
    <source>
        <dbReference type="Proteomes" id="UP001139721"/>
    </source>
</evidence>
<name>A0A9X2D388_9GAMM</name>
<reference evidence="2" key="1">
    <citation type="submission" date="2021-11" db="EMBL/GenBank/DDBJ databases">
        <title>Legionella maioricencis sp. nov., a new species isolated from hot water samples in Mallorca.</title>
        <authorList>
            <person name="Crespi S."/>
            <person name="Drasar V."/>
            <person name="Salva-Serra F."/>
            <person name="Jaen-Luchoro D."/>
            <person name="Pineiro-Iglesias B."/>
            <person name="Aliaga F."/>
            <person name="Fernandez-Juarez V."/>
            <person name="Coll G."/>
            <person name="Moore E.R.B."/>
            <person name="Bennasar-Figueras A."/>
        </authorList>
    </citation>
    <scope>NUCLEOTIDE SEQUENCE</scope>
    <source>
        <strain evidence="2">HCPI-6</strain>
    </source>
</reference>
<protein>
    <recommendedName>
        <fullName evidence="4">MoaF C-terminal domain-containing protein</fullName>
    </recommendedName>
</protein>
<keyword evidence="1" id="KW-0732">Signal</keyword>
<accession>A0A9X2D388</accession>
<evidence type="ECO:0000256" key="1">
    <source>
        <dbReference type="SAM" id="SignalP"/>
    </source>
</evidence>
<dbReference type="EMBL" id="JAJKBJ010000015">
    <property type="protein sequence ID" value="MCL9684837.1"/>
    <property type="molecule type" value="Genomic_DNA"/>
</dbReference>
<evidence type="ECO:0000313" key="2">
    <source>
        <dbReference type="EMBL" id="MCL9684837.1"/>
    </source>
</evidence>
<organism evidence="2 3">
    <name type="scientific">Legionella maioricensis</name>
    <dbReference type="NCBI Taxonomy" id="2896528"/>
    <lineage>
        <taxon>Bacteria</taxon>
        <taxon>Pseudomonadati</taxon>
        <taxon>Pseudomonadota</taxon>
        <taxon>Gammaproteobacteria</taxon>
        <taxon>Legionellales</taxon>
        <taxon>Legionellaceae</taxon>
        <taxon>Legionella</taxon>
    </lineage>
</organism>
<evidence type="ECO:0008006" key="4">
    <source>
        <dbReference type="Google" id="ProtNLM"/>
    </source>
</evidence>
<comment type="caution">
    <text evidence="2">The sequence shown here is derived from an EMBL/GenBank/DDBJ whole genome shotgun (WGS) entry which is preliminary data.</text>
</comment>
<dbReference type="RefSeq" id="WP_250423314.1">
    <property type="nucleotide sequence ID" value="NZ_JAJKBJ010000015.1"/>
</dbReference>
<dbReference type="Proteomes" id="UP001139721">
    <property type="component" value="Unassembled WGS sequence"/>
</dbReference>